<keyword evidence="1" id="KW-0614">Plasmid</keyword>
<dbReference type="Pfam" id="PF19531">
    <property type="entry name" value="DUF6058"/>
    <property type="match status" value="1"/>
</dbReference>
<evidence type="ECO:0000313" key="2">
    <source>
        <dbReference type="Proteomes" id="UP000664904"/>
    </source>
</evidence>
<sequence length="217" mass="25415">MSLTNYLSNHFYTEKELCDLLRLEQTELASWQANKLFPKPSYCIQNQIKCSSYLGFYECEEFRDYYPKGAYQWGQLIQKHKVTQASHAYEIFAQQYSTVLAKIVQQGVQCLSEAFNEELDEHIQQSWQQFLCSKYGVISQNGLVEEVVYIDLGRVLVDEITEERSKTSLQLEERALLIKALKLLNRGLSHNAAHEKHESLRYHYVDAILQKYDLSIR</sequence>
<name>A0A975DK29_9GAMM</name>
<reference evidence="1" key="1">
    <citation type="submission" date="2021-03" db="EMBL/GenBank/DDBJ databases">
        <title>Complete Genome of Pseudoalteromonas xiamenensis STKMTI.2, a new potential marine bacterium producing anti-Vibrio compounds.</title>
        <authorList>
            <person name="Handayani D.P."/>
            <person name="Isnansetyo A."/>
            <person name="Istiqomah I."/>
            <person name="Jumina J."/>
        </authorList>
    </citation>
    <scope>NUCLEOTIDE SEQUENCE</scope>
    <source>
        <strain evidence="1">STKMTI.2</strain>
        <plasmid evidence="1">unnamed5</plasmid>
    </source>
</reference>
<dbReference type="AlphaFoldDB" id="A0A975DK29"/>
<evidence type="ECO:0008006" key="3">
    <source>
        <dbReference type="Google" id="ProtNLM"/>
    </source>
</evidence>
<dbReference type="EMBL" id="CP072135">
    <property type="protein sequence ID" value="QTH73094.1"/>
    <property type="molecule type" value="Genomic_DNA"/>
</dbReference>
<keyword evidence="2" id="KW-1185">Reference proteome</keyword>
<accession>A0A975DK29</accession>
<proteinExistence type="predicted"/>
<dbReference type="InterPro" id="IPR045694">
    <property type="entry name" value="DUF6058"/>
</dbReference>
<dbReference type="Proteomes" id="UP000664904">
    <property type="component" value="Plasmid unnamed5"/>
</dbReference>
<evidence type="ECO:0000313" key="1">
    <source>
        <dbReference type="EMBL" id="QTH73094.1"/>
    </source>
</evidence>
<dbReference type="RefSeq" id="WP_208844713.1">
    <property type="nucleotide sequence ID" value="NZ_CP072135.1"/>
</dbReference>
<protein>
    <recommendedName>
        <fullName evidence="3">Orphan protein</fullName>
    </recommendedName>
</protein>
<geneLocation type="plasmid" evidence="1 2">
    <name>unnamed5</name>
</geneLocation>
<dbReference type="KEGG" id="pxi:J5O05_19985"/>
<gene>
    <name evidence="1" type="ORF">J5O05_19985</name>
</gene>
<organism evidence="1 2">
    <name type="scientific">Pseudoalteromonas xiamenensis</name>
    <dbReference type="NCBI Taxonomy" id="882626"/>
    <lineage>
        <taxon>Bacteria</taxon>
        <taxon>Pseudomonadati</taxon>
        <taxon>Pseudomonadota</taxon>
        <taxon>Gammaproteobacteria</taxon>
        <taxon>Alteromonadales</taxon>
        <taxon>Pseudoalteromonadaceae</taxon>
        <taxon>Pseudoalteromonas</taxon>
    </lineage>
</organism>